<organism evidence="13 14">
    <name type="scientific">Limnoglobus roseus</name>
    <dbReference type="NCBI Taxonomy" id="2598579"/>
    <lineage>
        <taxon>Bacteria</taxon>
        <taxon>Pseudomonadati</taxon>
        <taxon>Planctomycetota</taxon>
        <taxon>Planctomycetia</taxon>
        <taxon>Gemmatales</taxon>
        <taxon>Gemmataceae</taxon>
        <taxon>Limnoglobus</taxon>
    </lineage>
</organism>
<evidence type="ECO:0000256" key="2">
    <source>
        <dbReference type="ARBA" id="ARBA00005528"/>
    </source>
</evidence>
<keyword evidence="5 10" id="KW-0489">Methyltransferase</keyword>
<dbReference type="GO" id="GO:0005737">
    <property type="term" value="C:cytoplasm"/>
    <property type="evidence" value="ECO:0007669"/>
    <property type="project" value="UniProtKB-SubCell"/>
</dbReference>
<evidence type="ECO:0000256" key="3">
    <source>
        <dbReference type="ARBA" id="ARBA00022490"/>
    </source>
</evidence>
<comment type="subcellular location">
    <subcellularLocation>
        <location evidence="1 10">Cytoplasm</location>
    </subcellularLocation>
</comment>
<keyword evidence="14" id="KW-1185">Reference proteome</keyword>
<dbReference type="Proteomes" id="UP000324974">
    <property type="component" value="Chromosome"/>
</dbReference>
<evidence type="ECO:0000256" key="7">
    <source>
        <dbReference type="ARBA" id="ARBA00022691"/>
    </source>
</evidence>
<dbReference type="Gene3D" id="3.40.1280.10">
    <property type="match status" value="1"/>
</dbReference>
<name>A0A5C1A6Z4_9BACT</name>
<evidence type="ECO:0000313" key="14">
    <source>
        <dbReference type="Proteomes" id="UP000324974"/>
    </source>
</evidence>
<evidence type="ECO:0000256" key="8">
    <source>
        <dbReference type="ARBA" id="ARBA00025699"/>
    </source>
</evidence>
<dbReference type="Pfam" id="PF04452">
    <property type="entry name" value="Methyltrans_RNA"/>
    <property type="match status" value="1"/>
</dbReference>
<dbReference type="SUPFAM" id="SSF75217">
    <property type="entry name" value="alpha/beta knot"/>
    <property type="match status" value="1"/>
</dbReference>
<evidence type="ECO:0000256" key="1">
    <source>
        <dbReference type="ARBA" id="ARBA00004496"/>
    </source>
</evidence>
<dbReference type="EMBL" id="CP042425">
    <property type="protein sequence ID" value="QEL14480.1"/>
    <property type="molecule type" value="Genomic_DNA"/>
</dbReference>
<evidence type="ECO:0000256" key="5">
    <source>
        <dbReference type="ARBA" id="ARBA00022603"/>
    </source>
</evidence>
<evidence type="ECO:0000256" key="6">
    <source>
        <dbReference type="ARBA" id="ARBA00022679"/>
    </source>
</evidence>
<dbReference type="PIRSF" id="PIRSF015601">
    <property type="entry name" value="MTase_slr0722"/>
    <property type="match status" value="1"/>
</dbReference>
<dbReference type="NCBIfam" id="TIGR00046">
    <property type="entry name" value="RsmE family RNA methyltransferase"/>
    <property type="match status" value="1"/>
</dbReference>
<dbReference type="InterPro" id="IPR029026">
    <property type="entry name" value="tRNA_m1G_MTases_N"/>
</dbReference>
<dbReference type="CDD" id="cd18084">
    <property type="entry name" value="RsmE-like"/>
    <property type="match status" value="1"/>
</dbReference>
<dbReference type="InterPro" id="IPR046887">
    <property type="entry name" value="RsmE_PUA-like"/>
</dbReference>
<proteinExistence type="inferred from homology"/>
<comment type="similarity">
    <text evidence="2 10">Belongs to the RNA methyltransferase RsmE family.</text>
</comment>
<evidence type="ECO:0000259" key="12">
    <source>
        <dbReference type="Pfam" id="PF20260"/>
    </source>
</evidence>
<reference evidence="14" key="1">
    <citation type="submission" date="2019-08" db="EMBL/GenBank/DDBJ databases">
        <title>Limnoglobus roseus gen. nov., sp. nov., a novel freshwater planctomycete with a giant genome from the family Gemmataceae.</title>
        <authorList>
            <person name="Kulichevskaya I.S."/>
            <person name="Naumoff D.G."/>
            <person name="Miroshnikov K."/>
            <person name="Ivanova A."/>
            <person name="Philippov D.A."/>
            <person name="Hakobyan A."/>
            <person name="Rijpstra I.C."/>
            <person name="Sinninghe Damste J.S."/>
            <person name="Liesack W."/>
            <person name="Dedysh S.N."/>
        </authorList>
    </citation>
    <scope>NUCLEOTIDE SEQUENCE [LARGE SCALE GENOMIC DNA]</scope>
    <source>
        <strain evidence="14">PX52</strain>
    </source>
</reference>
<dbReference type="Pfam" id="PF20260">
    <property type="entry name" value="PUA_4"/>
    <property type="match status" value="1"/>
</dbReference>
<comment type="function">
    <text evidence="8 10">Specifically methylates the N3 position of the uracil ring of uridine 1498 (m3U1498) in 16S rRNA. Acts on the fully assembled 30S ribosomal subunit.</text>
</comment>
<dbReference type="PANTHER" id="PTHR30027">
    <property type="entry name" value="RIBOSOMAL RNA SMALL SUBUNIT METHYLTRANSFERASE E"/>
    <property type="match status" value="1"/>
</dbReference>
<dbReference type="KEGG" id="lrs:PX52LOC_01369"/>
<comment type="catalytic activity">
    <reaction evidence="9 10">
        <text>uridine(1498) in 16S rRNA + S-adenosyl-L-methionine = N(3)-methyluridine(1498) in 16S rRNA + S-adenosyl-L-homocysteine + H(+)</text>
        <dbReference type="Rhea" id="RHEA:42920"/>
        <dbReference type="Rhea" id="RHEA-COMP:10283"/>
        <dbReference type="Rhea" id="RHEA-COMP:10284"/>
        <dbReference type="ChEBI" id="CHEBI:15378"/>
        <dbReference type="ChEBI" id="CHEBI:57856"/>
        <dbReference type="ChEBI" id="CHEBI:59789"/>
        <dbReference type="ChEBI" id="CHEBI:65315"/>
        <dbReference type="ChEBI" id="CHEBI:74502"/>
        <dbReference type="EC" id="2.1.1.193"/>
    </reaction>
</comment>
<dbReference type="InterPro" id="IPR029028">
    <property type="entry name" value="Alpha/beta_knot_MTases"/>
</dbReference>
<dbReference type="AlphaFoldDB" id="A0A5C1A6Z4"/>
<accession>A0A5C1A6Z4</accession>
<dbReference type="GO" id="GO:0070042">
    <property type="term" value="F:rRNA (uridine-N3-)-methyltransferase activity"/>
    <property type="evidence" value="ECO:0007669"/>
    <property type="project" value="TreeGrafter"/>
</dbReference>
<dbReference type="EC" id="2.1.1.193" evidence="10"/>
<feature type="domain" description="Ribosomal RNA small subunit methyltransferase E PUA-like" evidence="12">
    <location>
        <begin position="18"/>
        <end position="62"/>
    </location>
</feature>
<dbReference type="InterPro" id="IPR015947">
    <property type="entry name" value="PUA-like_sf"/>
</dbReference>
<evidence type="ECO:0000256" key="10">
    <source>
        <dbReference type="PIRNR" id="PIRNR015601"/>
    </source>
</evidence>
<dbReference type="GO" id="GO:0070475">
    <property type="term" value="P:rRNA base methylation"/>
    <property type="evidence" value="ECO:0007669"/>
    <property type="project" value="TreeGrafter"/>
</dbReference>
<dbReference type="OrthoDB" id="9815641at2"/>
<evidence type="ECO:0000313" key="13">
    <source>
        <dbReference type="EMBL" id="QEL14480.1"/>
    </source>
</evidence>
<evidence type="ECO:0000256" key="4">
    <source>
        <dbReference type="ARBA" id="ARBA00022552"/>
    </source>
</evidence>
<keyword evidence="6 10" id="KW-0808">Transferase</keyword>
<dbReference type="SUPFAM" id="SSF88697">
    <property type="entry name" value="PUA domain-like"/>
    <property type="match status" value="1"/>
</dbReference>
<gene>
    <name evidence="13" type="ORF">PX52LOC_01369</name>
</gene>
<keyword evidence="7 10" id="KW-0949">S-adenosyl-L-methionine</keyword>
<dbReference type="RefSeq" id="WP_149109371.1">
    <property type="nucleotide sequence ID" value="NZ_CP042425.1"/>
</dbReference>
<keyword evidence="4 10" id="KW-0698">rRNA processing</keyword>
<feature type="domain" description="Ribosomal RNA small subunit methyltransferase E methyltransferase" evidence="11">
    <location>
        <begin position="76"/>
        <end position="221"/>
    </location>
</feature>
<dbReference type="InterPro" id="IPR046886">
    <property type="entry name" value="RsmE_MTase_dom"/>
</dbReference>
<evidence type="ECO:0000256" key="9">
    <source>
        <dbReference type="ARBA" id="ARBA00047944"/>
    </source>
</evidence>
<evidence type="ECO:0000259" key="11">
    <source>
        <dbReference type="Pfam" id="PF04452"/>
    </source>
</evidence>
<dbReference type="PANTHER" id="PTHR30027:SF3">
    <property type="entry name" value="16S RRNA (URACIL(1498)-N(3))-METHYLTRANSFERASE"/>
    <property type="match status" value="1"/>
</dbReference>
<dbReference type="InterPro" id="IPR006700">
    <property type="entry name" value="RsmE"/>
</dbReference>
<protein>
    <recommendedName>
        <fullName evidence="10">Ribosomal RNA small subunit methyltransferase E</fullName>
        <ecNumber evidence="10">2.1.1.193</ecNumber>
    </recommendedName>
</protein>
<sequence>MADRFYTADALRPGEYQLTGPEAHHLHAVRRIDVGERITLFNGDGFEYPAEVLDVGKKSVALLVAEAVAASRERTPPLWIASALPKGDRLDFLIEKLTELGVTRFVPLVTDRSIVRPKADVVEKYQRMVVEASKQCGRNVLMTIDPPASWAQFVRRIDLPPLRLILHPGGSLALSKTTEEAVVAIGPEGGFSESETAVPGWAVARLGPTILRIETAAIAAACSLL</sequence>
<keyword evidence="3 10" id="KW-0963">Cytoplasm</keyword>